<protein>
    <recommendedName>
        <fullName evidence="4">Protein kinase domain-containing protein</fullName>
    </recommendedName>
</protein>
<sequence>MTLFNFTGLDTSVDRNSNFFKALTAPLVSTPTRPLNWPSPALPRSPTHEINIASILESIHASKSSGSRPPLSDNAEPESPRKKLRLSEHASKTLYQPSGKWEWIKDLPLVDKESTFLSDGAMCNAYIKKGEIGGKEITYVCKSWRTSVEWDGGFYLEMGLYKTHLRPLQGVVVPYIISLFTAPGLINVIMEPPHHSFWIEASTDMPLVLKQRCVEAFEKLHERGVLHGDVELRHMLIGGDARVTLIDFQESGALVPVGGLEMRRVSEGELKRELRKVKVKLDYPGAREEEYERFQQYAKKRSNGQADNMDDMNNPPVKSLQEWNDWIAVPGNDGKPKRFVVPGQTPGTIFEEIQTFLTMIDTSSVVLSTSDSSYLPKAGGDVDAPLSQEAGPSRSASGSASALLSRSASFSRKPSLHSSSSTSSLASGHRLGGIDSGSNVRLNTSAPDRHISSQSATASTSAAATPSSASKPSISALRTSILTDSQPPPPIPATRIQPAQYPVPYSSVTPPINDRGQSDNSPSVPSARALGKRKADAEPDVDDEDSRAPKRRLLTPVPSNVSVGRNPPCSQSSDVIGMKNLADCIANQLPHPTLLELFPNNPRWQQPDVQYYLKEQTRDMQRVIEAAKRYPDRHFRAPRPIRSFGPLKRKMEEIRSVLRGHYGLAHVHSGPNAAEHAPERHDGINGVEYNTGTNSAASVEPNVVNPSSPHLAPCGLNQGPGWYGVSVHWLRGFVRLWGEGAFV</sequence>
<keyword evidence="3" id="KW-1185">Reference proteome</keyword>
<reference evidence="2 3" key="1">
    <citation type="journal article" date="2020" name="ISME J.">
        <title>Uncovering the hidden diversity of litter-decomposition mechanisms in mushroom-forming fungi.</title>
        <authorList>
            <person name="Floudas D."/>
            <person name="Bentzer J."/>
            <person name="Ahren D."/>
            <person name="Johansson T."/>
            <person name="Persson P."/>
            <person name="Tunlid A."/>
        </authorList>
    </citation>
    <scope>NUCLEOTIDE SEQUENCE [LARGE SCALE GENOMIC DNA]</scope>
    <source>
        <strain evidence="2 3">CBS 291.85</strain>
    </source>
</reference>
<evidence type="ECO:0000313" key="3">
    <source>
        <dbReference type="Proteomes" id="UP000559256"/>
    </source>
</evidence>
<comment type="caution">
    <text evidence="2">The sequence shown here is derived from an EMBL/GenBank/DDBJ whole genome shotgun (WGS) entry which is preliminary data.</text>
</comment>
<feature type="compositionally biased region" description="Basic and acidic residues" evidence="1">
    <location>
        <begin position="78"/>
        <end position="87"/>
    </location>
</feature>
<dbReference type="InterPro" id="IPR011009">
    <property type="entry name" value="Kinase-like_dom_sf"/>
</dbReference>
<feature type="compositionally biased region" description="Polar residues" evidence="1">
    <location>
        <begin position="436"/>
        <end position="446"/>
    </location>
</feature>
<organism evidence="2 3">
    <name type="scientific">Tetrapyrgos nigripes</name>
    <dbReference type="NCBI Taxonomy" id="182062"/>
    <lineage>
        <taxon>Eukaryota</taxon>
        <taxon>Fungi</taxon>
        <taxon>Dikarya</taxon>
        <taxon>Basidiomycota</taxon>
        <taxon>Agaricomycotina</taxon>
        <taxon>Agaricomycetes</taxon>
        <taxon>Agaricomycetidae</taxon>
        <taxon>Agaricales</taxon>
        <taxon>Marasmiineae</taxon>
        <taxon>Marasmiaceae</taxon>
        <taxon>Tetrapyrgos</taxon>
    </lineage>
</organism>
<dbReference type="Proteomes" id="UP000559256">
    <property type="component" value="Unassembled WGS sequence"/>
</dbReference>
<feature type="region of interest" description="Disordered" evidence="1">
    <location>
        <begin position="379"/>
        <end position="568"/>
    </location>
</feature>
<feature type="region of interest" description="Disordered" evidence="1">
    <location>
        <begin position="62"/>
        <end position="87"/>
    </location>
</feature>
<feature type="compositionally biased region" description="Polar residues" evidence="1">
    <location>
        <begin position="557"/>
        <end position="568"/>
    </location>
</feature>
<dbReference type="EMBL" id="JAACJM010000015">
    <property type="protein sequence ID" value="KAF5368349.1"/>
    <property type="molecule type" value="Genomic_DNA"/>
</dbReference>
<proteinExistence type="predicted"/>
<evidence type="ECO:0008006" key="4">
    <source>
        <dbReference type="Google" id="ProtNLM"/>
    </source>
</evidence>
<name>A0A8H5LT22_9AGAR</name>
<feature type="compositionally biased region" description="Low complexity" evidence="1">
    <location>
        <begin position="390"/>
        <end position="427"/>
    </location>
</feature>
<evidence type="ECO:0000256" key="1">
    <source>
        <dbReference type="SAM" id="MobiDB-lite"/>
    </source>
</evidence>
<evidence type="ECO:0000313" key="2">
    <source>
        <dbReference type="EMBL" id="KAF5368349.1"/>
    </source>
</evidence>
<dbReference type="OrthoDB" id="2687876at2759"/>
<dbReference type="AlphaFoldDB" id="A0A8H5LT22"/>
<accession>A0A8H5LT22</accession>
<gene>
    <name evidence="2" type="ORF">D9758_002429</name>
</gene>
<feature type="compositionally biased region" description="Low complexity" evidence="1">
    <location>
        <begin position="452"/>
        <end position="476"/>
    </location>
</feature>
<dbReference type="SUPFAM" id="SSF56112">
    <property type="entry name" value="Protein kinase-like (PK-like)"/>
    <property type="match status" value="1"/>
</dbReference>